<dbReference type="PROSITE" id="PS00138">
    <property type="entry name" value="SUBTILASE_SER"/>
    <property type="match status" value="1"/>
</dbReference>
<dbReference type="InterPro" id="IPR008964">
    <property type="entry name" value="Invasin/intimin_cell_adhesion"/>
</dbReference>
<keyword evidence="16" id="KW-1185">Reference proteome</keyword>
<dbReference type="InterPro" id="IPR022398">
    <property type="entry name" value="Peptidase_S8_His-AS"/>
</dbReference>
<feature type="domain" description="SLH" evidence="14">
    <location>
        <begin position="706"/>
        <end position="769"/>
    </location>
</feature>
<evidence type="ECO:0000259" key="14">
    <source>
        <dbReference type="PROSITE" id="PS51272"/>
    </source>
</evidence>
<dbReference type="PANTHER" id="PTHR43806">
    <property type="entry name" value="PEPTIDASE S8"/>
    <property type="match status" value="1"/>
</dbReference>
<dbReference type="InterPro" id="IPR001119">
    <property type="entry name" value="SLH_dom"/>
</dbReference>
<organism evidence="15 16">
    <name type="scientific">Domibacillus epiphyticus</name>
    <dbReference type="NCBI Taxonomy" id="1714355"/>
    <lineage>
        <taxon>Bacteria</taxon>
        <taxon>Bacillati</taxon>
        <taxon>Bacillota</taxon>
        <taxon>Bacilli</taxon>
        <taxon>Bacillales</taxon>
        <taxon>Bacillaceae</taxon>
        <taxon>Domibacillus</taxon>
    </lineage>
</organism>
<dbReference type="Gene3D" id="3.30.70.80">
    <property type="entry name" value="Peptidase S8 propeptide/proteinase inhibitor I9"/>
    <property type="match status" value="1"/>
</dbReference>
<evidence type="ECO:0000256" key="8">
    <source>
        <dbReference type="ARBA" id="ARBA00022801"/>
    </source>
</evidence>
<feature type="active site" description="Charge relay system" evidence="11 12">
    <location>
        <position position="317"/>
    </location>
</feature>
<evidence type="ECO:0000256" key="2">
    <source>
        <dbReference type="ARBA" id="ARBA00004613"/>
    </source>
</evidence>
<dbReference type="PRINTS" id="PR00723">
    <property type="entry name" value="SUBTILISIN"/>
</dbReference>
<dbReference type="GO" id="GO:0046872">
    <property type="term" value="F:metal ion binding"/>
    <property type="evidence" value="ECO:0007669"/>
    <property type="project" value="UniProtKB-KW"/>
</dbReference>
<proteinExistence type="inferred from homology"/>
<dbReference type="PROSITE" id="PS51272">
    <property type="entry name" value="SLH"/>
    <property type="match status" value="1"/>
</dbReference>
<dbReference type="GO" id="GO:0005576">
    <property type="term" value="C:extracellular region"/>
    <property type="evidence" value="ECO:0007669"/>
    <property type="project" value="UniProtKB-SubCell"/>
</dbReference>
<feature type="active site" description="Charge relay system" evidence="11 12">
    <location>
        <position position="159"/>
    </location>
</feature>
<dbReference type="Pfam" id="PF00395">
    <property type="entry name" value="SLH"/>
    <property type="match status" value="3"/>
</dbReference>
<dbReference type="InterPro" id="IPR000209">
    <property type="entry name" value="Peptidase_S8/S53_dom"/>
</dbReference>
<dbReference type="SUPFAM" id="SSF52743">
    <property type="entry name" value="Subtilisin-like"/>
    <property type="match status" value="1"/>
</dbReference>
<dbReference type="AlphaFoldDB" id="A0A1V2A5W5"/>
<dbReference type="Proteomes" id="UP000188613">
    <property type="component" value="Unassembled WGS sequence"/>
</dbReference>
<evidence type="ECO:0000256" key="5">
    <source>
        <dbReference type="ARBA" id="ARBA00022670"/>
    </source>
</evidence>
<dbReference type="CDD" id="cd07477">
    <property type="entry name" value="Peptidases_S8_Subtilisin_subset"/>
    <property type="match status" value="1"/>
</dbReference>
<evidence type="ECO:0000313" key="16">
    <source>
        <dbReference type="Proteomes" id="UP000188613"/>
    </source>
</evidence>
<dbReference type="Pfam" id="PF00082">
    <property type="entry name" value="Peptidase_S8"/>
    <property type="match status" value="1"/>
</dbReference>
<dbReference type="PANTHER" id="PTHR43806:SF11">
    <property type="entry name" value="CEREVISIN-RELATED"/>
    <property type="match status" value="1"/>
</dbReference>
<dbReference type="PROSITE" id="PS51892">
    <property type="entry name" value="SUBTILASE"/>
    <property type="match status" value="1"/>
</dbReference>
<dbReference type="SMART" id="SM00635">
    <property type="entry name" value="BID_2"/>
    <property type="match status" value="3"/>
</dbReference>
<dbReference type="InterPro" id="IPR003343">
    <property type="entry name" value="Big_2"/>
</dbReference>
<evidence type="ECO:0000256" key="13">
    <source>
        <dbReference type="RuleBase" id="RU003355"/>
    </source>
</evidence>
<dbReference type="PROSITE" id="PS00137">
    <property type="entry name" value="SUBTILASE_HIS"/>
    <property type="match status" value="1"/>
</dbReference>
<sequence length="819" mass="86473">MKIFLYGLLSAGLLFSFHGDCAVFADGDEEKKMLIVFDEELSDKEIDKTVENAGGDVTVTYDQVPVASVEIPEQSIDELLEDPSVKHVEEDILIHLNEQVEDWGIPATNMPATWNSGFTGKGIKVAVIDSGIAPHSDLAIAGGISTVDYTSSYNDDQGHGTHVAGIIGARNNSFGVKGAAYESELYAVKAFNQDGAAYLSDMIEGIDWSISNGMDIINLSSGTQVDSAAFQSVIDKAYASGLLIVAAAGNDGAPDGLDDTVDFPARYSSVIGVGAVDSYSMRAAFSSTGPAVEVSAPGVNILSTYLDDQYGYLSGTSMAAPYATGKLALLKQAYPQLTNEELRQLLIKHTRDLGHPGRDPFFGYGLIQASSFTEPVNEENPLTGLNLSTNSISGAPGEVLNVTASAAYKNGDVQNVTNGANWSSSNTAVAAITAGRVELKGYGTTTITVTYGDQSAVIIVNVPEPALEPNPIVKLEANPTVLVGKPGEILHISAFATYKNGDVQNVTSGSSWSSSNTTVATVTAGRVELKGYGSTTITITYEDQTTMVVVNSPEPQPEPNPVVKLETNKASLTGTPGDIINATATAIYKNSEVQNVTNEARWSSADTNVATAASGRLELKGYGSTTITVTYAGESAVIIVNVPEPQPEPDFVFRDVPSFYSPSVDYLVRNQITQGISETEFGVSKNIIRADAAIWLAKELNLTTKTAKASGFVDVPDRAAGAVNALKEAGIIGGKTETRFGAYDPLTRGEVAIIVQRAYTLSGGGLSSTFTDVSSRYKEAVDALVANKVTNGLTATQFGVSHHITRGQLAVFLYRLSSR</sequence>
<keyword evidence="6" id="KW-0479">Metal-binding</keyword>
<dbReference type="Gene3D" id="3.40.50.200">
    <property type="entry name" value="Peptidase S8/S53 domain"/>
    <property type="match status" value="1"/>
</dbReference>
<gene>
    <name evidence="15" type="ORF">BTO28_12710</name>
</gene>
<evidence type="ECO:0000256" key="11">
    <source>
        <dbReference type="PIRSR" id="PIRSR615500-1"/>
    </source>
</evidence>
<keyword evidence="7" id="KW-0732">Signal</keyword>
<dbReference type="InterPro" id="IPR023828">
    <property type="entry name" value="Peptidase_S8_Ser-AS"/>
</dbReference>
<dbReference type="EMBL" id="MSFI01000021">
    <property type="protein sequence ID" value="OMP66320.1"/>
    <property type="molecule type" value="Genomic_DNA"/>
</dbReference>
<evidence type="ECO:0000256" key="1">
    <source>
        <dbReference type="ARBA" id="ARBA00001913"/>
    </source>
</evidence>
<keyword evidence="9 12" id="KW-0720">Serine protease</keyword>
<dbReference type="STRING" id="1714355.BTO28_12710"/>
<keyword evidence="8 12" id="KW-0378">Hydrolase</keyword>
<feature type="active site" description="Charge relay system" evidence="11 12">
    <location>
        <position position="129"/>
    </location>
</feature>
<dbReference type="InterPro" id="IPR050131">
    <property type="entry name" value="Peptidase_S8_subtilisin-like"/>
</dbReference>
<dbReference type="SUPFAM" id="SSF49373">
    <property type="entry name" value="Invasin/intimin cell-adhesion fragments"/>
    <property type="match status" value="3"/>
</dbReference>
<dbReference type="SUPFAM" id="SSF54897">
    <property type="entry name" value="Protease propeptides/inhibitors"/>
    <property type="match status" value="1"/>
</dbReference>
<dbReference type="OrthoDB" id="9798386at2"/>
<dbReference type="Gene3D" id="2.60.40.1080">
    <property type="match status" value="3"/>
</dbReference>
<dbReference type="InterPro" id="IPR037045">
    <property type="entry name" value="S8pro/Inhibitor_I9_sf"/>
</dbReference>
<comment type="similarity">
    <text evidence="3 12 13">Belongs to the peptidase S8 family.</text>
</comment>
<evidence type="ECO:0000256" key="3">
    <source>
        <dbReference type="ARBA" id="ARBA00011073"/>
    </source>
</evidence>
<name>A0A1V2A5W5_9BACI</name>
<dbReference type="InterPro" id="IPR034202">
    <property type="entry name" value="Subtilisin_Carlsberg-like"/>
</dbReference>
<dbReference type="GO" id="GO:0004252">
    <property type="term" value="F:serine-type endopeptidase activity"/>
    <property type="evidence" value="ECO:0007669"/>
    <property type="project" value="UniProtKB-UniRule"/>
</dbReference>
<evidence type="ECO:0000256" key="7">
    <source>
        <dbReference type="ARBA" id="ARBA00022729"/>
    </source>
</evidence>
<accession>A0A1V2A5W5</accession>
<comment type="subcellular location">
    <subcellularLocation>
        <location evidence="2">Secreted</location>
    </subcellularLocation>
</comment>
<reference evidence="15 16" key="1">
    <citation type="submission" date="2016-12" db="EMBL/GenBank/DDBJ databases">
        <title>Domibacillus sp. SAB 38T whole genome sequencing.</title>
        <authorList>
            <person name="Verma A."/>
            <person name="Ojha A.K."/>
            <person name="Krishnamurthi S."/>
        </authorList>
    </citation>
    <scope>NUCLEOTIDE SEQUENCE [LARGE SCALE GENOMIC DNA]</scope>
    <source>
        <strain evidence="15 16">SAB 38</strain>
    </source>
</reference>
<comment type="cofactor">
    <cofactor evidence="1">
        <name>Ca(2+)</name>
        <dbReference type="ChEBI" id="CHEBI:29108"/>
    </cofactor>
</comment>
<dbReference type="InterPro" id="IPR036852">
    <property type="entry name" value="Peptidase_S8/S53_dom_sf"/>
</dbReference>
<evidence type="ECO:0000256" key="10">
    <source>
        <dbReference type="ARBA" id="ARBA00022837"/>
    </source>
</evidence>
<dbReference type="GO" id="GO:0006508">
    <property type="term" value="P:proteolysis"/>
    <property type="evidence" value="ECO:0007669"/>
    <property type="project" value="UniProtKB-KW"/>
</dbReference>
<keyword evidence="10" id="KW-0106">Calcium</keyword>
<dbReference type="InterPro" id="IPR015500">
    <property type="entry name" value="Peptidase_S8_subtilisin-rel"/>
</dbReference>
<dbReference type="PROSITE" id="PS00136">
    <property type="entry name" value="SUBTILASE_ASP"/>
    <property type="match status" value="1"/>
</dbReference>
<evidence type="ECO:0000256" key="9">
    <source>
        <dbReference type="ARBA" id="ARBA00022825"/>
    </source>
</evidence>
<evidence type="ECO:0000313" key="15">
    <source>
        <dbReference type="EMBL" id="OMP66320.1"/>
    </source>
</evidence>
<dbReference type="InterPro" id="IPR023827">
    <property type="entry name" value="Peptidase_S8_Asp-AS"/>
</dbReference>
<comment type="caution">
    <text evidence="15">The sequence shown here is derived from an EMBL/GenBank/DDBJ whole genome shotgun (WGS) entry which is preliminary data.</text>
</comment>
<keyword evidence="5 12" id="KW-0645">Protease</keyword>
<keyword evidence="4" id="KW-0964">Secreted</keyword>
<evidence type="ECO:0000256" key="6">
    <source>
        <dbReference type="ARBA" id="ARBA00022723"/>
    </source>
</evidence>
<evidence type="ECO:0000256" key="4">
    <source>
        <dbReference type="ARBA" id="ARBA00022525"/>
    </source>
</evidence>
<evidence type="ECO:0000256" key="12">
    <source>
        <dbReference type="PROSITE-ProRule" id="PRU01240"/>
    </source>
</evidence>
<protein>
    <recommendedName>
        <fullName evidence="14">SLH domain-containing protein</fullName>
    </recommendedName>
</protein>
<dbReference type="RefSeq" id="WP_076766837.1">
    <property type="nucleotide sequence ID" value="NZ_MSFI01000021.1"/>
</dbReference>